<comment type="subcellular location">
    <subcellularLocation>
        <location evidence="1">Membrane</location>
        <topology evidence="1">Multi-pass membrane protein</topology>
    </subcellularLocation>
</comment>
<sequence length="296" mass="32755">MHLAATPLPVWRGWLPVVVLPPLAWFIVPDTLPRWAVMWLLALLLYAGFKWLTWRRTPAVGVPAWRHLAYLLAWPGLDTPAFLYGAADAADRPTAGEWLFAGSKMLAGLACFFLSPHVVPSDRDLLLGWVGMIGIVFTLHFGLFHLLSCWWRTQGVAAAPLMVWPIASTSLSEFWGRRWNTAFRDLAYRFLFRPLTRVVGPRRGLFAGFLFSGLVHDAVITLPAAGGYGGPTLYFFIQPLGMLLQRSRLGRTRGLDRGVIGWLGTVVVLVAPAGLLFPAPFVRNIVLPFMAAVGAL</sequence>
<dbReference type="PANTHER" id="PTHR31595:SF57">
    <property type="entry name" value="OS04G0481900 PROTEIN"/>
    <property type="match status" value="1"/>
</dbReference>
<name>A0A9X2F9P1_9BACT</name>
<comment type="pathway">
    <text evidence="2">Secondary metabolite biosynthesis.</text>
</comment>
<dbReference type="Pfam" id="PF13813">
    <property type="entry name" value="MBOAT_2"/>
    <property type="match status" value="1"/>
</dbReference>
<feature type="domain" description="Wax synthase" evidence="8">
    <location>
        <begin position="161"/>
        <end position="236"/>
    </location>
</feature>
<dbReference type="InterPro" id="IPR044851">
    <property type="entry name" value="Wax_synthase"/>
</dbReference>
<dbReference type="Proteomes" id="UP001155241">
    <property type="component" value="Unassembled WGS sequence"/>
</dbReference>
<evidence type="ECO:0000256" key="1">
    <source>
        <dbReference type="ARBA" id="ARBA00004141"/>
    </source>
</evidence>
<keyword evidence="3 9" id="KW-0808">Transferase</keyword>
<keyword evidence="10" id="KW-1185">Reference proteome</keyword>
<evidence type="ECO:0000313" key="9">
    <source>
        <dbReference type="EMBL" id="MCO6044880.1"/>
    </source>
</evidence>
<keyword evidence="5 7" id="KW-1133">Transmembrane helix</keyword>
<dbReference type="EMBL" id="JAMXLR010000043">
    <property type="protein sequence ID" value="MCO6044880.1"/>
    <property type="molecule type" value="Genomic_DNA"/>
</dbReference>
<dbReference type="PANTHER" id="PTHR31595">
    <property type="entry name" value="LONG-CHAIN-ALCOHOL O-FATTY-ACYLTRANSFERASE 3-RELATED"/>
    <property type="match status" value="1"/>
</dbReference>
<comment type="caution">
    <text evidence="9">The sequence shown here is derived from an EMBL/GenBank/DDBJ whole genome shotgun (WGS) entry which is preliminary data.</text>
</comment>
<feature type="transmembrane region" description="Helical" evidence="7">
    <location>
        <begin position="156"/>
        <end position="176"/>
    </location>
</feature>
<keyword evidence="6 7" id="KW-0472">Membrane</keyword>
<feature type="transmembrane region" description="Helical" evidence="7">
    <location>
        <begin position="64"/>
        <end position="86"/>
    </location>
</feature>
<keyword evidence="4 7" id="KW-0812">Transmembrane</keyword>
<evidence type="ECO:0000256" key="2">
    <source>
        <dbReference type="ARBA" id="ARBA00005179"/>
    </source>
</evidence>
<evidence type="ECO:0000259" key="8">
    <source>
        <dbReference type="Pfam" id="PF13813"/>
    </source>
</evidence>
<accession>A0A9X2F9P1</accession>
<dbReference type="AlphaFoldDB" id="A0A9X2F9P1"/>
<feature type="transmembrane region" description="Helical" evidence="7">
    <location>
        <begin position="258"/>
        <end position="281"/>
    </location>
</feature>
<evidence type="ECO:0000256" key="5">
    <source>
        <dbReference type="ARBA" id="ARBA00022989"/>
    </source>
</evidence>
<gene>
    <name evidence="9" type="ORF">NG895_13285</name>
</gene>
<reference evidence="9" key="1">
    <citation type="submission" date="2022-06" db="EMBL/GenBank/DDBJ databases">
        <title>Aeoliella straminimaris, a novel planctomycete from sediments.</title>
        <authorList>
            <person name="Vitorino I.R."/>
            <person name="Lage O.M."/>
        </authorList>
    </citation>
    <scope>NUCLEOTIDE SEQUENCE</scope>
    <source>
        <strain evidence="9">ICT_H6.2</strain>
    </source>
</reference>
<dbReference type="GO" id="GO:0008374">
    <property type="term" value="F:O-acyltransferase activity"/>
    <property type="evidence" value="ECO:0007669"/>
    <property type="project" value="InterPro"/>
</dbReference>
<feature type="transmembrane region" description="Helical" evidence="7">
    <location>
        <begin position="125"/>
        <end position="144"/>
    </location>
</feature>
<feature type="transmembrane region" description="Helical" evidence="7">
    <location>
        <begin position="12"/>
        <end position="28"/>
    </location>
</feature>
<dbReference type="GO" id="GO:0006629">
    <property type="term" value="P:lipid metabolic process"/>
    <property type="evidence" value="ECO:0007669"/>
    <property type="project" value="InterPro"/>
</dbReference>
<evidence type="ECO:0000256" key="6">
    <source>
        <dbReference type="ARBA" id="ARBA00023136"/>
    </source>
</evidence>
<evidence type="ECO:0000256" key="3">
    <source>
        <dbReference type="ARBA" id="ARBA00022679"/>
    </source>
</evidence>
<evidence type="ECO:0000256" key="7">
    <source>
        <dbReference type="SAM" id="Phobius"/>
    </source>
</evidence>
<evidence type="ECO:0000313" key="10">
    <source>
        <dbReference type="Proteomes" id="UP001155241"/>
    </source>
</evidence>
<evidence type="ECO:0000256" key="4">
    <source>
        <dbReference type="ARBA" id="ARBA00022692"/>
    </source>
</evidence>
<protein>
    <submittedName>
        <fullName evidence="9">Membrane bound O-acyl transferase family-domain-containing protein</fullName>
    </submittedName>
</protein>
<dbReference type="InterPro" id="IPR032805">
    <property type="entry name" value="Wax_synthase_dom"/>
</dbReference>
<feature type="transmembrane region" description="Helical" evidence="7">
    <location>
        <begin position="35"/>
        <end position="52"/>
    </location>
</feature>
<feature type="transmembrane region" description="Helical" evidence="7">
    <location>
        <begin position="98"/>
        <end position="119"/>
    </location>
</feature>
<feature type="transmembrane region" description="Helical" evidence="7">
    <location>
        <begin position="218"/>
        <end position="237"/>
    </location>
</feature>
<dbReference type="RefSeq" id="WP_252852994.1">
    <property type="nucleotide sequence ID" value="NZ_JAMXLR010000043.1"/>
</dbReference>
<proteinExistence type="predicted"/>
<dbReference type="GO" id="GO:0016020">
    <property type="term" value="C:membrane"/>
    <property type="evidence" value="ECO:0007669"/>
    <property type="project" value="UniProtKB-SubCell"/>
</dbReference>
<organism evidence="9 10">
    <name type="scientific">Aeoliella straminimaris</name>
    <dbReference type="NCBI Taxonomy" id="2954799"/>
    <lineage>
        <taxon>Bacteria</taxon>
        <taxon>Pseudomonadati</taxon>
        <taxon>Planctomycetota</taxon>
        <taxon>Planctomycetia</taxon>
        <taxon>Pirellulales</taxon>
        <taxon>Lacipirellulaceae</taxon>
        <taxon>Aeoliella</taxon>
    </lineage>
</organism>